<dbReference type="SUPFAM" id="SSF63748">
    <property type="entry name" value="Tudor/PWWP/MBT"/>
    <property type="match status" value="3"/>
</dbReference>
<keyword evidence="4" id="KW-0862">Zinc</keyword>
<feature type="compositionally biased region" description="Basic and acidic residues" evidence="6">
    <location>
        <begin position="1016"/>
        <end position="1026"/>
    </location>
</feature>
<feature type="compositionally biased region" description="Acidic residues" evidence="6">
    <location>
        <begin position="701"/>
        <end position="719"/>
    </location>
</feature>
<feature type="compositionally biased region" description="Acidic residues" evidence="6">
    <location>
        <begin position="786"/>
        <end position="806"/>
    </location>
</feature>
<evidence type="ECO:0000259" key="7">
    <source>
        <dbReference type="PROSITE" id="PS50304"/>
    </source>
</evidence>
<feature type="region of interest" description="Disordered" evidence="6">
    <location>
        <begin position="52"/>
        <end position="106"/>
    </location>
</feature>
<dbReference type="Gene3D" id="2.30.30.140">
    <property type="match status" value="5"/>
</dbReference>
<proteinExistence type="predicted"/>
<sequence length="1468" mass="163685">MASDDEAAPAAFDDEDATRLAKKMKVDELRAALEAAGADTEGTKPALVERLVAAQRAAASPQPMEEDSDADAPMEARNGHDSGDEAEEDEAEPAAFDEEEATRRAKKMKVEELRAALEAAGEDTEGTKPVLVERAVAAARAAAEEENSGEYGEEGYDSDEGYPVEEGDDIDVGARLLGKFSGDGRYYDCVVEEVTETGYQVLFTEYGDSEELSRERLRYYAAEDDSCAGDEEGYFVEEVVEGAELLGRKSDDGQYHNVMVEEVTEAGCKVLFTEFGDDEENRAELPLENLRYPYAAEEEEEEGYDAEDGYYDDSNDEAIAVGAELSGKFSGDGLYYDVVVEEVTENGYQVLFPGGPIREVVPREQLRPRPTENDEFRYYDEEGGYYDEQGHYYDAEGNQYVVTEEDGAEEDDGDEVGYFIQEGQEIAVGNVLLGKKSDDGQYHNVIVEEVTESGYKVLFTEHEGEDGDREELPREHLRYYYEEDYADDEPGYPVEEGHDIAVGNNLLGRSDGRYYDVIVEEVTETGYKVLFTATGDREELPRERLRFYDGDEEGYFVEEGAAIAVGAELLGRKSDDGQYCNCVVEEVTETGCKVLFTAYDDGEGNRAELPREHLRIAYPYEEGDDDDDEEEEGDEEGYFVAEEGIPVGAELLGRKSDDGQYYDVVIEEVTETGYRVLFTAYEGEDGDREELPIEHLRYYYPDEEGDGDDDDEEGDGDEEGLFVEEDCDDIAVGAELLGRWSEDGEYYDVVVEEVTETGYRVLFTAYEGEDGDREELPIEHLRYYYPDEEGDDDEGEEEGADEDAAPSEDGLAVGDDEGPTFRVGDAVVDGKTGEVGEVVGKVPGWWKIRIPSSAQVQSRREKDLTAAGEGDEGSDDINVGAELLGRWSEDGEYYDCVVEEVTETGYLVLFTEYGDREELQIDDLRWYDDEDEEEDGYGTDDCYSIESSDDIDVGAELLGKYSDGLYYDCVVEEVTENGYIVLFTEYDEREELAREDLRWYEDEDEEEYEDEVASYEEEKPPERGSRPGEVVQEAPEPKEAGDGDGEEPEHKEAKWGGPLTEGGHDDPRADTTPRDDYGRRLKGSRLLEYMDQGPLGADAVYYRYRRGPPDEDVEELEGDAVNEALRIPAWPPAPLLPLSNEEYNQRPEQPSSEYENCAGDFAEGDEDRTVELWDPSDDKKRKSRVERELPSIMPNEEGPRGSRKDDDAVYAADRVEKEATQDPKVLALRRLRVGQRVDYRDPVGGWGHSGGVIVGEVGRTTWDVELDRGGILRDVDERDLKKLNKKQQGILENAWDRGPTDMCASTAFLLGQHDHNRASVPVPERLRCFACEGCLATPCGECAPCKDDRANGGPGKLRRVCVRCRCKEASEVAASALARAGRYRQAPQAPQILEQLEDYLQNCGGAAGSADGWTIDVVERKGGETAGGHDVYYFPPDGGKRCRSRAEVARALGLQPAKGKKYSSKSKK</sequence>
<dbReference type="PROSITE" id="PS50304">
    <property type="entry name" value="TUDOR"/>
    <property type="match status" value="2"/>
</dbReference>
<evidence type="ECO:0000256" key="1">
    <source>
        <dbReference type="ARBA" id="ARBA00004123"/>
    </source>
</evidence>
<feature type="region of interest" description="Disordered" evidence="6">
    <location>
        <begin position="786"/>
        <end position="820"/>
    </location>
</feature>
<evidence type="ECO:0000256" key="4">
    <source>
        <dbReference type="ARBA" id="ARBA00022833"/>
    </source>
</evidence>
<dbReference type="GO" id="GO:0003677">
    <property type="term" value="F:DNA binding"/>
    <property type="evidence" value="ECO:0007669"/>
    <property type="project" value="InterPro"/>
</dbReference>
<feature type="compositionally biased region" description="Basic and acidic residues" evidence="6">
    <location>
        <begin position="1197"/>
        <end position="1207"/>
    </location>
</feature>
<protein>
    <recommendedName>
        <fullName evidence="13">SAP domain-containing protein</fullName>
    </recommendedName>
</protein>
<feature type="region of interest" description="Disordered" evidence="6">
    <location>
        <begin position="997"/>
        <end position="1085"/>
    </location>
</feature>
<dbReference type="Pfam" id="PF01429">
    <property type="entry name" value="MBD"/>
    <property type="match status" value="1"/>
</dbReference>
<feature type="compositionally biased region" description="Basic and acidic residues" evidence="6">
    <location>
        <begin position="1062"/>
        <end position="1079"/>
    </location>
</feature>
<dbReference type="InterPro" id="IPR001739">
    <property type="entry name" value="Methyl_CpG_DNA-bd"/>
</dbReference>
<dbReference type="Pfam" id="PF02037">
    <property type="entry name" value="SAP"/>
    <property type="match status" value="2"/>
</dbReference>
<dbReference type="PROSITE" id="PS50800">
    <property type="entry name" value="SAP"/>
    <property type="match status" value="2"/>
</dbReference>
<evidence type="ECO:0000313" key="12">
    <source>
        <dbReference type="Proteomes" id="UP000789595"/>
    </source>
</evidence>
<evidence type="ECO:0000259" key="10">
    <source>
        <dbReference type="PROSITE" id="PS51058"/>
    </source>
</evidence>
<feature type="region of interest" description="Disordered" evidence="6">
    <location>
        <begin position="858"/>
        <end position="877"/>
    </location>
</feature>
<dbReference type="Gene3D" id="1.10.720.30">
    <property type="entry name" value="SAP domain"/>
    <property type="match status" value="2"/>
</dbReference>
<dbReference type="GO" id="GO:0008270">
    <property type="term" value="F:zinc ion binding"/>
    <property type="evidence" value="ECO:0007669"/>
    <property type="project" value="UniProtKB-KW"/>
</dbReference>
<dbReference type="PANTHER" id="PTHR46297">
    <property type="entry name" value="ZINC FINGER CCCH-TYPE WITH G PATCH DOMAIN-CONTAINING PROTEIN"/>
    <property type="match status" value="1"/>
</dbReference>
<dbReference type="PROSITE" id="PS50982">
    <property type="entry name" value="MBD"/>
    <property type="match status" value="1"/>
</dbReference>
<dbReference type="InterPro" id="IPR036361">
    <property type="entry name" value="SAP_dom_sf"/>
</dbReference>
<gene>
    <name evidence="11" type="ORF">PECAL_2P24880</name>
</gene>
<feature type="domain" description="Tudor" evidence="7">
    <location>
        <begin position="169"/>
        <end position="227"/>
    </location>
</feature>
<evidence type="ECO:0000259" key="9">
    <source>
        <dbReference type="PROSITE" id="PS50982"/>
    </source>
</evidence>
<dbReference type="SMART" id="SM00333">
    <property type="entry name" value="TUDOR"/>
    <property type="match status" value="9"/>
</dbReference>
<dbReference type="InterPro" id="IPR002857">
    <property type="entry name" value="Znf_CXXC"/>
</dbReference>
<feature type="domain" description="SAP" evidence="8">
    <location>
        <begin position="21"/>
        <end position="55"/>
    </location>
</feature>
<feature type="compositionally biased region" description="Acidic residues" evidence="6">
    <location>
        <begin position="84"/>
        <end position="100"/>
    </location>
</feature>
<dbReference type="GO" id="GO:0005634">
    <property type="term" value="C:nucleus"/>
    <property type="evidence" value="ECO:0007669"/>
    <property type="project" value="UniProtKB-SubCell"/>
</dbReference>
<evidence type="ECO:0000259" key="8">
    <source>
        <dbReference type="PROSITE" id="PS50800"/>
    </source>
</evidence>
<keyword evidence="3" id="KW-0863">Zinc-finger</keyword>
<dbReference type="InterPro" id="IPR003034">
    <property type="entry name" value="SAP_dom"/>
</dbReference>
<feature type="compositionally biased region" description="Acidic residues" evidence="6">
    <location>
        <begin position="1001"/>
        <end position="1015"/>
    </location>
</feature>
<dbReference type="InterPro" id="IPR016177">
    <property type="entry name" value="DNA-bd_dom_sf"/>
</dbReference>
<dbReference type="CDD" id="cd04508">
    <property type="entry name" value="Tudor_SF"/>
    <property type="match status" value="2"/>
</dbReference>
<keyword evidence="5" id="KW-0539">Nucleus</keyword>
<comment type="caution">
    <text evidence="11">The sequence shown here is derived from an EMBL/GenBank/DDBJ whole genome shotgun (WGS) entry which is preliminary data.</text>
</comment>
<reference evidence="11" key="1">
    <citation type="submission" date="2021-11" db="EMBL/GenBank/DDBJ databases">
        <authorList>
            <consortium name="Genoscope - CEA"/>
            <person name="William W."/>
        </authorList>
    </citation>
    <scope>NUCLEOTIDE SEQUENCE</scope>
</reference>
<dbReference type="PROSITE" id="PS51058">
    <property type="entry name" value="ZF_CXXC"/>
    <property type="match status" value="1"/>
</dbReference>
<feature type="domain" description="SAP" evidence="8">
    <location>
        <begin position="105"/>
        <end position="139"/>
    </location>
</feature>
<keyword evidence="2" id="KW-0479">Metal-binding</keyword>
<feature type="domain" description="MBD" evidence="9">
    <location>
        <begin position="1399"/>
        <end position="1468"/>
    </location>
</feature>
<dbReference type="Proteomes" id="UP000789595">
    <property type="component" value="Unassembled WGS sequence"/>
</dbReference>
<evidence type="ECO:0000256" key="6">
    <source>
        <dbReference type="SAM" id="MobiDB-lite"/>
    </source>
</evidence>
<accession>A0A8J2WUZ0</accession>
<feature type="domain" description="CXXC-type" evidence="10">
    <location>
        <begin position="1321"/>
        <end position="1367"/>
    </location>
</feature>
<feature type="compositionally biased region" description="Basic and acidic residues" evidence="6">
    <location>
        <begin position="1167"/>
        <end position="1189"/>
    </location>
</feature>
<evidence type="ECO:0008006" key="13">
    <source>
        <dbReference type="Google" id="ProtNLM"/>
    </source>
</evidence>
<evidence type="ECO:0000256" key="2">
    <source>
        <dbReference type="ARBA" id="ARBA00022723"/>
    </source>
</evidence>
<comment type="subcellular location">
    <subcellularLocation>
        <location evidence="1">Nucleus</location>
    </subcellularLocation>
</comment>
<evidence type="ECO:0000313" key="11">
    <source>
        <dbReference type="EMBL" id="CAH0369367.1"/>
    </source>
</evidence>
<dbReference type="InterPro" id="IPR002999">
    <property type="entry name" value="Tudor"/>
</dbReference>
<evidence type="ECO:0000256" key="3">
    <source>
        <dbReference type="ARBA" id="ARBA00022771"/>
    </source>
</evidence>
<feature type="compositionally biased region" description="Acidic residues" evidence="6">
    <location>
        <begin position="144"/>
        <end position="167"/>
    </location>
</feature>
<feature type="region of interest" description="Disordered" evidence="6">
    <location>
        <begin position="700"/>
        <end position="719"/>
    </location>
</feature>
<name>A0A8J2WUZ0_9STRA</name>
<organism evidence="11 12">
    <name type="scientific">Pelagomonas calceolata</name>
    <dbReference type="NCBI Taxonomy" id="35677"/>
    <lineage>
        <taxon>Eukaryota</taxon>
        <taxon>Sar</taxon>
        <taxon>Stramenopiles</taxon>
        <taxon>Ochrophyta</taxon>
        <taxon>Pelagophyceae</taxon>
        <taxon>Pelagomonadales</taxon>
        <taxon>Pelagomonadaceae</taxon>
        <taxon>Pelagomonas</taxon>
    </lineage>
</organism>
<dbReference type="SUPFAM" id="SSF54171">
    <property type="entry name" value="DNA-binding domain"/>
    <property type="match status" value="1"/>
</dbReference>
<feature type="region of interest" description="Disordered" evidence="6">
    <location>
        <begin position="1132"/>
        <end position="1207"/>
    </location>
</feature>
<dbReference type="EMBL" id="CAKKNE010000002">
    <property type="protein sequence ID" value="CAH0369367.1"/>
    <property type="molecule type" value="Genomic_DNA"/>
</dbReference>
<dbReference type="SMART" id="SM00513">
    <property type="entry name" value="SAP"/>
    <property type="match status" value="2"/>
</dbReference>
<feature type="domain" description="Tudor" evidence="7">
    <location>
        <begin position="876"/>
        <end position="934"/>
    </location>
</feature>
<dbReference type="SUPFAM" id="SSF68906">
    <property type="entry name" value="SAP domain"/>
    <property type="match status" value="1"/>
</dbReference>
<dbReference type="Gene3D" id="3.30.890.10">
    <property type="entry name" value="Methyl-cpg-binding Protein 2, Chain A"/>
    <property type="match status" value="1"/>
</dbReference>
<evidence type="ECO:0000256" key="5">
    <source>
        <dbReference type="ARBA" id="ARBA00023242"/>
    </source>
</evidence>
<keyword evidence="12" id="KW-1185">Reference proteome</keyword>
<feature type="region of interest" description="Disordered" evidence="6">
    <location>
        <begin position="141"/>
        <end position="167"/>
    </location>
</feature>
<dbReference type="OrthoDB" id="79171at2759"/>